<keyword evidence="2 4" id="KW-0378">Hydrolase</keyword>
<accession>A0A433VPC6</accession>
<dbReference type="Pfam" id="PF13023">
    <property type="entry name" value="HD_3"/>
    <property type="match status" value="1"/>
</dbReference>
<dbReference type="GO" id="GO:0002953">
    <property type="term" value="F:5'-deoxynucleotidase activity"/>
    <property type="evidence" value="ECO:0007669"/>
    <property type="project" value="InterPro"/>
</dbReference>
<dbReference type="OrthoDB" id="9796032at2"/>
<dbReference type="SUPFAM" id="SSF109604">
    <property type="entry name" value="HD-domain/PDEase-like"/>
    <property type="match status" value="1"/>
</dbReference>
<feature type="domain" description="HD" evidence="3">
    <location>
        <begin position="16"/>
        <end position="178"/>
    </location>
</feature>
<name>A0A433VPC6_9CYAN</name>
<reference evidence="4" key="2">
    <citation type="journal article" date="2019" name="Genome Biol. Evol.">
        <title>Day and night: Metabolic profiles and evolutionary relationships of six axenic non-marine cyanobacteria.</title>
        <authorList>
            <person name="Will S.E."/>
            <person name="Henke P."/>
            <person name="Boedeker C."/>
            <person name="Huang S."/>
            <person name="Brinkmann H."/>
            <person name="Rohde M."/>
            <person name="Jarek M."/>
            <person name="Friedl T."/>
            <person name="Seufert S."/>
            <person name="Schumacher M."/>
            <person name="Overmann J."/>
            <person name="Neumann-Schaal M."/>
            <person name="Petersen J."/>
        </authorList>
    </citation>
    <scope>NUCLEOTIDE SEQUENCE [LARGE SCALE GENOMIC DNA]</scope>
    <source>
        <strain evidence="4">PCC 7102</strain>
    </source>
</reference>
<protein>
    <submittedName>
        <fullName evidence="4">Hydrolase</fullName>
    </submittedName>
</protein>
<keyword evidence="1" id="KW-0479">Metal-binding</keyword>
<dbReference type="AlphaFoldDB" id="A0A433VPC6"/>
<dbReference type="Gene3D" id="1.10.3210.10">
    <property type="entry name" value="Hypothetical protein af1432"/>
    <property type="match status" value="1"/>
</dbReference>
<evidence type="ECO:0000256" key="1">
    <source>
        <dbReference type="ARBA" id="ARBA00022723"/>
    </source>
</evidence>
<gene>
    <name evidence="4" type="ORF">DSM106972_022090</name>
</gene>
<dbReference type="GO" id="GO:0046872">
    <property type="term" value="F:metal ion binding"/>
    <property type="evidence" value="ECO:0007669"/>
    <property type="project" value="UniProtKB-KW"/>
</dbReference>
<dbReference type="InterPro" id="IPR039356">
    <property type="entry name" value="YfbR/HDDC2"/>
</dbReference>
<comment type="caution">
    <text evidence="4">The sequence shown here is derived from an EMBL/GenBank/DDBJ whole genome shotgun (WGS) entry which is preliminary data.</text>
</comment>
<organism evidence="4 5">
    <name type="scientific">Dulcicalothrix desertica PCC 7102</name>
    <dbReference type="NCBI Taxonomy" id="232991"/>
    <lineage>
        <taxon>Bacteria</taxon>
        <taxon>Bacillati</taxon>
        <taxon>Cyanobacteriota</taxon>
        <taxon>Cyanophyceae</taxon>
        <taxon>Nostocales</taxon>
        <taxon>Calotrichaceae</taxon>
        <taxon>Dulcicalothrix</taxon>
    </lineage>
</organism>
<dbReference type="InterPro" id="IPR006674">
    <property type="entry name" value="HD_domain"/>
</dbReference>
<keyword evidence="5" id="KW-1185">Reference proteome</keyword>
<dbReference type="EMBL" id="RSCL01000004">
    <property type="protein sequence ID" value="RUT07949.1"/>
    <property type="molecule type" value="Genomic_DNA"/>
</dbReference>
<dbReference type="PANTHER" id="PTHR11845:SF13">
    <property type="entry name" value="5'-DEOXYNUCLEOTIDASE HDDC2"/>
    <property type="match status" value="1"/>
</dbReference>
<dbReference type="PANTHER" id="PTHR11845">
    <property type="entry name" value="5'-DEOXYNUCLEOTIDASE HDDC2"/>
    <property type="match status" value="1"/>
</dbReference>
<proteinExistence type="predicted"/>
<evidence type="ECO:0000259" key="3">
    <source>
        <dbReference type="Pfam" id="PF13023"/>
    </source>
</evidence>
<sequence>MQNNRLTQQIQFILEIDKLKHILRQTLLTDSSRRENTAEHSWHIAMMAIILSEYASPETDISRAIKMLLIHDIVEIDAGDTFCYDIQANLNKAQREIEAANRIFGLLPDDLESELREIWEEFEQQNTPTAKFAAALDRIQPFLHNGQTKGGTWRLHNISREQVMKRMAPVEEGTPELWDAIQQMINDFTEAGYLKA</sequence>
<dbReference type="GO" id="GO:0005737">
    <property type="term" value="C:cytoplasm"/>
    <property type="evidence" value="ECO:0007669"/>
    <property type="project" value="TreeGrafter"/>
</dbReference>
<reference evidence="4" key="1">
    <citation type="submission" date="2018-12" db="EMBL/GenBank/DDBJ databases">
        <authorList>
            <person name="Will S."/>
            <person name="Neumann-Schaal M."/>
            <person name="Henke P."/>
        </authorList>
    </citation>
    <scope>NUCLEOTIDE SEQUENCE</scope>
    <source>
        <strain evidence="4">PCC 7102</strain>
    </source>
</reference>
<evidence type="ECO:0000313" key="5">
    <source>
        <dbReference type="Proteomes" id="UP000271624"/>
    </source>
</evidence>
<dbReference type="Proteomes" id="UP000271624">
    <property type="component" value="Unassembled WGS sequence"/>
</dbReference>
<dbReference type="RefSeq" id="WP_127080786.1">
    <property type="nucleotide sequence ID" value="NZ_RSCL01000004.1"/>
</dbReference>
<evidence type="ECO:0000256" key="2">
    <source>
        <dbReference type="ARBA" id="ARBA00022801"/>
    </source>
</evidence>
<evidence type="ECO:0000313" key="4">
    <source>
        <dbReference type="EMBL" id="RUT07949.1"/>
    </source>
</evidence>